<dbReference type="EMBL" id="JANPWZ010000766">
    <property type="protein sequence ID" value="KAJ3572427.1"/>
    <property type="molecule type" value="Genomic_DNA"/>
</dbReference>
<sequence length="204" mass="23755">MSTENSECHQTAVDSDDDIRLWHLLLGVSIQYPARLSSEPHDYQNLDESSFSDIMPEAPWHVICWEGDEEPVINASQGLPGTQRPYHFKVLVPHDQISEYTKTKVKHGRSESRLKDKRSHVQCTIYKWYDRFPEGTTIGRWGPYERTRAEWDRLPATNGYYTFYSTATAHAITPGVEHYYDLAFFKGRHTSYAQAWFQTTTFQV</sequence>
<dbReference type="VEuPathDB" id="FungiDB:F4678DRAFT_455663"/>
<dbReference type="AlphaFoldDB" id="A0A9W8TN21"/>
<comment type="caution">
    <text evidence="1">The sequence shown here is derived from an EMBL/GenBank/DDBJ whole genome shotgun (WGS) entry which is preliminary data.</text>
</comment>
<keyword evidence="2" id="KW-1185">Reference proteome</keyword>
<evidence type="ECO:0000313" key="2">
    <source>
        <dbReference type="Proteomes" id="UP001148614"/>
    </source>
</evidence>
<evidence type="ECO:0000313" key="1">
    <source>
        <dbReference type="EMBL" id="KAJ3572427.1"/>
    </source>
</evidence>
<proteinExistence type="predicted"/>
<accession>A0A9W8TN21</accession>
<name>A0A9W8TN21_9PEZI</name>
<gene>
    <name evidence="1" type="ORF">NPX13_g5056</name>
</gene>
<protein>
    <submittedName>
        <fullName evidence="1">Uncharacterized protein</fullName>
    </submittedName>
</protein>
<reference evidence="1" key="1">
    <citation type="submission" date="2022-07" db="EMBL/GenBank/DDBJ databases">
        <title>Genome Sequence of Xylaria arbuscula.</title>
        <authorList>
            <person name="Buettner E."/>
        </authorList>
    </citation>
    <scope>NUCLEOTIDE SEQUENCE</scope>
    <source>
        <strain evidence="1">VT107</strain>
    </source>
</reference>
<dbReference type="Proteomes" id="UP001148614">
    <property type="component" value="Unassembled WGS sequence"/>
</dbReference>
<organism evidence="1 2">
    <name type="scientific">Xylaria arbuscula</name>
    <dbReference type="NCBI Taxonomy" id="114810"/>
    <lineage>
        <taxon>Eukaryota</taxon>
        <taxon>Fungi</taxon>
        <taxon>Dikarya</taxon>
        <taxon>Ascomycota</taxon>
        <taxon>Pezizomycotina</taxon>
        <taxon>Sordariomycetes</taxon>
        <taxon>Xylariomycetidae</taxon>
        <taxon>Xylariales</taxon>
        <taxon>Xylariaceae</taxon>
        <taxon>Xylaria</taxon>
    </lineage>
</organism>